<gene>
    <name evidence="6" type="ORF">HNQ51_000038</name>
</gene>
<reference evidence="6 7" key="1">
    <citation type="submission" date="2020-08" db="EMBL/GenBank/DDBJ databases">
        <title>Genomic Encyclopedia of Type Strains, Phase IV (KMG-IV): sequencing the most valuable type-strain genomes for metagenomic binning, comparative biology and taxonomic classification.</title>
        <authorList>
            <person name="Goeker M."/>
        </authorList>
    </citation>
    <scope>NUCLEOTIDE SEQUENCE [LARGE SCALE GENOMIC DNA]</scope>
    <source>
        <strain evidence="6 7">DSM 23958</strain>
    </source>
</reference>
<dbReference type="GO" id="GO:0004766">
    <property type="term" value="F:spermidine synthase activity"/>
    <property type="evidence" value="ECO:0007669"/>
    <property type="project" value="UniProtKB-EC"/>
</dbReference>
<dbReference type="InterPro" id="IPR029063">
    <property type="entry name" value="SAM-dependent_MTases_sf"/>
</dbReference>
<keyword evidence="7" id="KW-1185">Reference proteome</keyword>
<proteinExistence type="inferred from homology"/>
<accession>A0A840RXT7</accession>
<dbReference type="PANTHER" id="PTHR43317">
    <property type="entry name" value="THERMOSPERMINE SYNTHASE ACAULIS5"/>
    <property type="match status" value="1"/>
</dbReference>
<dbReference type="Pfam" id="PF01564">
    <property type="entry name" value="Spermine_synth"/>
    <property type="match status" value="1"/>
</dbReference>
<organism evidence="6 7">
    <name type="scientific">Inhella inkyongensis</name>
    <dbReference type="NCBI Taxonomy" id="392593"/>
    <lineage>
        <taxon>Bacteria</taxon>
        <taxon>Pseudomonadati</taxon>
        <taxon>Pseudomonadota</taxon>
        <taxon>Betaproteobacteria</taxon>
        <taxon>Burkholderiales</taxon>
        <taxon>Sphaerotilaceae</taxon>
        <taxon>Inhella</taxon>
    </lineage>
</organism>
<dbReference type="PROSITE" id="PS51006">
    <property type="entry name" value="PABS_2"/>
    <property type="match status" value="1"/>
</dbReference>
<keyword evidence="3 4" id="KW-0620">Polyamine biosynthesis</keyword>
<dbReference type="Gene3D" id="3.40.50.150">
    <property type="entry name" value="Vaccinia Virus protein VP39"/>
    <property type="match status" value="1"/>
</dbReference>
<dbReference type="NCBIfam" id="NF037959">
    <property type="entry name" value="MFS_SpdSyn"/>
    <property type="match status" value="1"/>
</dbReference>
<dbReference type="EMBL" id="JACHHO010000001">
    <property type="protein sequence ID" value="MBB5202745.1"/>
    <property type="molecule type" value="Genomic_DNA"/>
</dbReference>
<keyword evidence="2 4" id="KW-0808">Transferase</keyword>
<dbReference type="Proteomes" id="UP000554837">
    <property type="component" value="Unassembled WGS sequence"/>
</dbReference>
<dbReference type="PANTHER" id="PTHR43317:SF1">
    <property type="entry name" value="THERMOSPERMINE SYNTHASE ACAULIS5"/>
    <property type="match status" value="1"/>
</dbReference>
<evidence type="ECO:0000313" key="6">
    <source>
        <dbReference type="EMBL" id="MBB5202745.1"/>
    </source>
</evidence>
<evidence type="ECO:0000313" key="7">
    <source>
        <dbReference type="Proteomes" id="UP000554837"/>
    </source>
</evidence>
<dbReference type="OrthoDB" id="117774at2"/>
<comment type="similarity">
    <text evidence="1">Belongs to the spermidine/spermine synthase family.</text>
</comment>
<dbReference type="EC" id="2.5.1.16" evidence="6"/>
<comment type="caution">
    <text evidence="6">The sequence shown here is derived from an EMBL/GenBank/DDBJ whole genome shotgun (WGS) entry which is preliminary data.</text>
</comment>
<dbReference type="InterPro" id="IPR030374">
    <property type="entry name" value="PABS"/>
</dbReference>
<evidence type="ECO:0000256" key="1">
    <source>
        <dbReference type="ARBA" id="ARBA00007867"/>
    </source>
</evidence>
<feature type="active site" description="Proton acceptor" evidence="4">
    <location>
        <position position="149"/>
    </location>
</feature>
<sequence>MTERSHDDLDEPDTFEAAPGPALPVPYVVKTAASLSLHFSFAATQSRMDLRHPDRLTLAYTRTMMGFLLFSAQARRIAMIGLGGGSLVRFMLAHLPEVELKVVENNAEVLELRQTFLLPADDERFKVRLADGAEFVRDPPRHFDALLVDAFDGNGQPEALATRTFYQDCRDTLTDEGVLAVNLCPGFADFEPQLERLRQVFDEQVLVVTDVECSNAIAFATQGDLLAQFERHGWRWRDRLADAPRKQLMPALVGVSRTLQRFRTHSSSINT</sequence>
<evidence type="ECO:0000256" key="4">
    <source>
        <dbReference type="PROSITE-ProRule" id="PRU00354"/>
    </source>
</evidence>
<evidence type="ECO:0000259" key="5">
    <source>
        <dbReference type="PROSITE" id="PS51006"/>
    </source>
</evidence>
<dbReference type="SUPFAM" id="SSF53335">
    <property type="entry name" value="S-adenosyl-L-methionine-dependent methyltransferases"/>
    <property type="match status" value="1"/>
</dbReference>
<dbReference type="GO" id="GO:0006596">
    <property type="term" value="P:polyamine biosynthetic process"/>
    <property type="evidence" value="ECO:0007669"/>
    <property type="project" value="UniProtKB-UniRule"/>
</dbReference>
<evidence type="ECO:0000256" key="3">
    <source>
        <dbReference type="ARBA" id="ARBA00023115"/>
    </source>
</evidence>
<dbReference type="RefSeq" id="WP_138858153.1">
    <property type="nucleotide sequence ID" value="NZ_CP040709.1"/>
</dbReference>
<evidence type="ECO:0000256" key="2">
    <source>
        <dbReference type="ARBA" id="ARBA00022679"/>
    </source>
</evidence>
<feature type="domain" description="PABS" evidence="5">
    <location>
        <begin position="1"/>
        <end position="229"/>
    </location>
</feature>
<protein>
    <submittedName>
        <fullName evidence="6">Spermidine synthase</fullName>
        <ecNumber evidence="6">2.5.1.16</ecNumber>
    </submittedName>
</protein>
<name>A0A840RXT7_9BURK</name>
<dbReference type="AlphaFoldDB" id="A0A840RXT7"/>